<dbReference type="GO" id="GO:0009055">
    <property type="term" value="F:electron transfer activity"/>
    <property type="evidence" value="ECO:0007669"/>
    <property type="project" value="InterPro"/>
</dbReference>
<sequence length="228" mass="25191">MNKLIVLAWACLATPVLAADGAAILKKDCESCHNLTGPAPQTLKELWAIKGPNLAYAGNKYRKEWLVGWLQQPRQIRPAGEFYATHIKTGEKHDVVDESSIKAHMVLSAADAAAVADELMKLKQHDDLIAKEKIEPGTGSKMMGEMMFDKFLGCSACHRIEPDFGGLSGPEVYTAARRLQPEFIASFIRNPQAWEPKTWMPNKHVSDANIQKLGYYLEAIATENGNAK</sequence>
<accession>A0A1J5RFH3</accession>
<gene>
    <name evidence="5" type="ORF">GALL_230970</name>
</gene>
<dbReference type="Gene3D" id="1.10.760.10">
    <property type="entry name" value="Cytochrome c-like domain"/>
    <property type="match status" value="2"/>
</dbReference>
<evidence type="ECO:0000256" key="2">
    <source>
        <dbReference type="ARBA" id="ARBA00022723"/>
    </source>
</evidence>
<evidence type="ECO:0000256" key="1">
    <source>
        <dbReference type="ARBA" id="ARBA00022617"/>
    </source>
</evidence>
<proteinExistence type="predicted"/>
<dbReference type="InterPro" id="IPR009056">
    <property type="entry name" value="Cyt_c-like_dom"/>
</dbReference>
<dbReference type="GO" id="GO:0046872">
    <property type="term" value="F:metal ion binding"/>
    <property type="evidence" value="ECO:0007669"/>
    <property type="project" value="UniProtKB-KW"/>
</dbReference>
<name>A0A1J5RFH3_9ZZZZ</name>
<feature type="domain" description="Cytochrome c" evidence="4">
    <location>
        <begin position="139"/>
        <end position="221"/>
    </location>
</feature>
<dbReference type="InterPro" id="IPR036909">
    <property type="entry name" value="Cyt_c-like_dom_sf"/>
</dbReference>
<keyword evidence="2" id="KW-0479">Metal-binding</keyword>
<protein>
    <submittedName>
        <fullName evidence="5">Cytochrome c</fullName>
    </submittedName>
</protein>
<evidence type="ECO:0000259" key="4">
    <source>
        <dbReference type="PROSITE" id="PS51007"/>
    </source>
</evidence>
<comment type="caution">
    <text evidence="5">The sequence shown here is derived from an EMBL/GenBank/DDBJ whole genome shotgun (WGS) entry which is preliminary data.</text>
</comment>
<dbReference type="AlphaFoldDB" id="A0A1J5RFH3"/>
<keyword evidence="3" id="KW-0408">Iron</keyword>
<feature type="domain" description="Cytochrome c" evidence="4">
    <location>
        <begin position="16"/>
        <end position="123"/>
    </location>
</feature>
<dbReference type="SUPFAM" id="SSF46626">
    <property type="entry name" value="Cytochrome c"/>
    <property type="match status" value="2"/>
</dbReference>
<reference evidence="5" key="1">
    <citation type="submission" date="2016-10" db="EMBL/GenBank/DDBJ databases">
        <title>Sequence of Gallionella enrichment culture.</title>
        <authorList>
            <person name="Poehlein A."/>
            <person name="Muehling M."/>
            <person name="Daniel R."/>
        </authorList>
    </citation>
    <scope>NUCLEOTIDE SEQUENCE</scope>
</reference>
<evidence type="ECO:0000313" key="5">
    <source>
        <dbReference type="EMBL" id="OIQ94864.1"/>
    </source>
</evidence>
<dbReference type="PROSITE" id="PS51007">
    <property type="entry name" value="CYTC"/>
    <property type="match status" value="2"/>
</dbReference>
<dbReference type="EMBL" id="MLJW01000177">
    <property type="protein sequence ID" value="OIQ94864.1"/>
    <property type="molecule type" value="Genomic_DNA"/>
</dbReference>
<evidence type="ECO:0000256" key="3">
    <source>
        <dbReference type="ARBA" id="ARBA00023004"/>
    </source>
</evidence>
<organism evidence="5">
    <name type="scientific">mine drainage metagenome</name>
    <dbReference type="NCBI Taxonomy" id="410659"/>
    <lineage>
        <taxon>unclassified sequences</taxon>
        <taxon>metagenomes</taxon>
        <taxon>ecological metagenomes</taxon>
    </lineage>
</organism>
<dbReference type="GO" id="GO:0020037">
    <property type="term" value="F:heme binding"/>
    <property type="evidence" value="ECO:0007669"/>
    <property type="project" value="InterPro"/>
</dbReference>
<keyword evidence="1" id="KW-0349">Heme</keyword>